<dbReference type="EC" id="6.3.5.5" evidence="1"/>
<dbReference type="GO" id="GO:0004088">
    <property type="term" value="F:carbamoyl-phosphate synthase (glutamine-hydrolyzing) activity"/>
    <property type="evidence" value="ECO:0007669"/>
    <property type="project" value="UniProtKB-EC"/>
</dbReference>
<keyword evidence="1" id="KW-0436">Ligase</keyword>
<dbReference type="EMBL" id="CAWUHC010000004">
    <property type="protein sequence ID" value="CAK7210495.1"/>
    <property type="molecule type" value="Genomic_DNA"/>
</dbReference>
<evidence type="ECO:0000313" key="2">
    <source>
        <dbReference type="Proteomes" id="UP001642406"/>
    </source>
</evidence>
<accession>A0ABP0ATB5</accession>
<comment type="caution">
    <text evidence="1">The sequence shown here is derived from an EMBL/GenBank/DDBJ whole genome shotgun (WGS) entry which is preliminary data.</text>
</comment>
<name>A0ABP0ATB5_9PEZI</name>
<reference evidence="1 2" key="1">
    <citation type="submission" date="2024-01" db="EMBL/GenBank/DDBJ databases">
        <authorList>
            <person name="Allen C."/>
            <person name="Tagirdzhanova G."/>
        </authorList>
    </citation>
    <scope>NUCLEOTIDE SEQUENCE [LARGE SCALE GENOMIC DNA]</scope>
</reference>
<sequence length="187" mass="20887">MDLRTVIDLQTYEMIVREAPKWYVCPIYKVTFEEEGVYQAIVADNILEFAPGLERVLVPGAAPGVDFLRQLPTAGSGRDIWGVYLLLLEKAGCCPRIYIGSGTSSRGLNARFKEYDVGKNIPRFVASSVKDGYTITHRTLLCWCPVPHENVAPRARLRFVAVEALFCLLFHASAATVMDDIWSDLCV</sequence>
<protein>
    <submittedName>
        <fullName evidence="1">Carbamoyl-phosphate synthase (Glutamine-hydrolyzing) cpa2</fullName>
        <ecNumber evidence="1">6.3.5.5</ecNumber>
    </submittedName>
</protein>
<evidence type="ECO:0000313" key="1">
    <source>
        <dbReference type="EMBL" id="CAK7210495.1"/>
    </source>
</evidence>
<organism evidence="1 2">
    <name type="scientific">Sporothrix bragantina</name>
    <dbReference type="NCBI Taxonomy" id="671064"/>
    <lineage>
        <taxon>Eukaryota</taxon>
        <taxon>Fungi</taxon>
        <taxon>Dikarya</taxon>
        <taxon>Ascomycota</taxon>
        <taxon>Pezizomycotina</taxon>
        <taxon>Sordariomycetes</taxon>
        <taxon>Sordariomycetidae</taxon>
        <taxon>Ophiostomatales</taxon>
        <taxon>Ophiostomataceae</taxon>
        <taxon>Sporothrix</taxon>
    </lineage>
</organism>
<gene>
    <name evidence="1" type="primary">CPA2_2</name>
    <name evidence="1" type="ORF">SBRCBS47491_000803</name>
</gene>
<keyword evidence="2" id="KW-1185">Reference proteome</keyword>
<proteinExistence type="predicted"/>
<dbReference type="Proteomes" id="UP001642406">
    <property type="component" value="Unassembled WGS sequence"/>
</dbReference>